<organism evidence="1 2">
    <name type="scientific">Mucor circinelloides f. circinelloides (strain 1006PhL)</name>
    <name type="common">Mucormycosis agent</name>
    <name type="synonym">Calyptromyces circinelloides</name>
    <dbReference type="NCBI Taxonomy" id="1220926"/>
    <lineage>
        <taxon>Eukaryota</taxon>
        <taxon>Fungi</taxon>
        <taxon>Fungi incertae sedis</taxon>
        <taxon>Mucoromycota</taxon>
        <taxon>Mucoromycotina</taxon>
        <taxon>Mucoromycetes</taxon>
        <taxon>Mucorales</taxon>
        <taxon>Mucorineae</taxon>
        <taxon>Mucoraceae</taxon>
        <taxon>Mucor</taxon>
    </lineage>
</organism>
<keyword evidence="2" id="KW-1185">Reference proteome</keyword>
<accession>S2JI65</accession>
<name>S2JI65_MUCC1</name>
<dbReference type="EMBL" id="KE123932">
    <property type="protein sequence ID" value="EPB89589.1"/>
    <property type="molecule type" value="Genomic_DNA"/>
</dbReference>
<dbReference type="AlphaFoldDB" id="S2JI65"/>
<sequence>MSADRFDKELDLKFKYMIYKYVWQNIDDVNVVQQQRLNKELFDYHLSDFHEDLCNSNNIHNGENFNPFK</sequence>
<evidence type="ECO:0000313" key="2">
    <source>
        <dbReference type="Proteomes" id="UP000014254"/>
    </source>
</evidence>
<dbReference type="InParanoid" id="S2JI65"/>
<evidence type="ECO:0000313" key="1">
    <source>
        <dbReference type="EMBL" id="EPB89589.1"/>
    </source>
</evidence>
<gene>
    <name evidence="1" type="ORF">HMPREF1544_03521</name>
</gene>
<dbReference type="VEuPathDB" id="FungiDB:HMPREF1544_03521"/>
<protein>
    <submittedName>
        <fullName evidence="1">Uncharacterized protein</fullName>
    </submittedName>
</protein>
<dbReference type="OrthoDB" id="10419527at2759"/>
<dbReference type="Proteomes" id="UP000014254">
    <property type="component" value="Unassembled WGS sequence"/>
</dbReference>
<proteinExistence type="predicted"/>
<feature type="non-terminal residue" evidence="1">
    <location>
        <position position="69"/>
    </location>
</feature>
<reference evidence="2" key="1">
    <citation type="submission" date="2013-05" db="EMBL/GenBank/DDBJ databases">
        <title>The Genome sequence of Mucor circinelloides f. circinelloides 1006PhL.</title>
        <authorList>
            <consortium name="The Broad Institute Genomics Platform"/>
            <person name="Cuomo C."/>
            <person name="Earl A."/>
            <person name="Findley K."/>
            <person name="Lee S.C."/>
            <person name="Walker B."/>
            <person name="Young S."/>
            <person name="Zeng Q."/>
            <person name="Gargeya S."/>
            <person name="Fitzgerald M."/>
            <person name="Haas B."/>
            <person name="Abouelleil A."/>
            <person name="Allen A.W."/>
            <person name="Alvarado L."/>
            <person name="Arachchi H.M."/>
            <person name="Berlin A.M."/>
            <person name="Chapman S.B."/>
            <person name="Gainer-Dewar J."/>
            <person name="Goldberg J."/>
            <person name="Griggs A."/>
            <person name="Gujja S."/>
            <person name="Hansen M."/>
            <person name="Howarth C."/>
            <person name="Imamovic A."/>
            <person name="Ireland A."/>
            <person name="Larimer J."/>
            <person name="McCowan C."/>
            <person name="Murphy C."/>
            <person name="Pearson M."/>
            <person name="Poon T.W."/>
            <person name="Priest M."/>
            <person name="Roberts A."/>
            <person name="Saif S."/>
            <person name="Shea T."/>
            <person name="Sisk P."/>
            <person name="Sykes S."/>
            <person name="Wortman J."/>
            <person name="Nusbaum C."/>
            <person name="Birren B."/>
        </authorList>
    </citation>
    <scope>NUCLEOTIDE SEQUENCE [LARGE SCALE GENOMIC DNA]</scope>
    <source>
        <strain evidence="2">1006PhL</strain>
    </source>
</reference>